<reference evidence="1 2" key="1">
    <citation type="journal article" date="2016" name="Nat. Commun.">
        <title>Thousands of microbial genomes shed light on interconnected biogeochemical processes in an aquifer system.</title>
        <authorList>
            <person name="Anantharaman K."/>
            <person name="Brown C.T."/>
            <person name="Hug L.A."/>
            <person name="Sharon I."/>
            <person name="Castelle C.J."/>
            <person name="Probst A.J."/>
            <person name="Thomas B.C."/>
            <person name="Singh A."/>
            <person name="Wilkins M.J."/>
            <person name="Karaoz U."/>
            <person name="Brodie E.L."/>
            <person name="Williams K.H."/>
            <person name="Hubbard S.S."/>
            <person name="Banfield J.F."/>
        </authorList>
    </citation>
    <scope>NUCLEOTIDE SEQUENCE [LARGE SCALE GENOMIC DNA]</scope>
</reference>
<comment type="caution">
    <text evidence="1">The sequence shown here is derived from an EMBL/GenBank/DDBJ whole genome shotgun (WGS) entry which is preliminary data.</text>
</comment>
<gene>
    <name evidence="1" type="ORF">A2719_03365</name>
</gene>
<name>A0A1G2G0V7_9BACT</name>
<evidence type="ECO:0000313" key="2">
    <source>
        <dbReference type="Proteomes" id="UP000177480"/>
    </source>
</evidence>
<organism evidence="1 2">
    <name type="scientific">Candidatus Ryanbacteria bacterium RIFCSPHIGHO2_01_FULL_45_22</name>
    <dbReference type="NCBI Taxonomy" id="1802114"/>
    <lineage>
        <taxon>Bacteria</taxon>
        <taxon>Candidatus Ryaniibacteriota</taxon>
    </lineage>
</organism>
<accession>A0A1G2G0V7</accession>
<dbReference type="Proteomes" id="UP000177480">
    <property type="component" value="Unassembled WGS sequence"/>
</dbReference>
<dbReference type="EMBL" id="MHNK01000010">
    <property type="protein sequence ID" value="OGZ43975.1"/>
    <property type="molecule type" value="Genomic_DNA"/>
</dbReference>
<sequence>MAIEKPTIEVENKASNFEQGPMVQEYFPTTTEQAKMGVKRFLEAQEKSSVFRKATEEDPDLLHAIAGLKPEIGFYCVSRIYYC</sequence>
<dbReference type="STRING" id="1802114.A2719_03365"/>
<dbReference type="AlphaFoldDB" id="A0A1G2G0V7"/>
<protein>
    <submittedName>
        <fullName evidence="1">Uncharacterized protein</fullName>
    </submittedName>
</protein>
<proteinExistence type="predicted"/>
<evidence type="ECO:0000313" key="1">
    <source>
        <dbReference type="EMBL" id="OGZ43975.1"/>
    </source>
</evidence>